<dbReference type="InterPro" id="IPR015931">
    <property type="entry name" value="Acnase/IPM_dHydase_lsu_aba_1/3"/>
</dbReference>
<dbReference type="InterPro" id="IPR036008">
    <property type="entry name" value="Aconitase_4Fe-4S_dom"/>
</dbReference>
<keyword evidence="2" id="KW-0408">Iron</keyword>
<dbReference type="InterPro" id="IPR018136">
    <property type="entry name" value="Aconitase_4Fe-4S_BS"/>
</dbReference>
<dbReference type="AlphaFoldDB" id="A0A075G5M0"/>
<sequence length="664" mass="71666">MSDSRPPEQISLVEGKRVLFLTKNLDLIRQQLYDGLNLNMADLTIDDLLDDINTDVMTPAWVCFDYDPAKIAENAYAGLMQGGKRVFEERALLDGGFEVIVSGHRKGTGSSRETAAQCERWSGIKLVIAASFAPIHARNNINLGQLMGSHAMLERLQSGESIPLTEFTEQRDPITRLIIESGGIFPFAKQLTAGEVTVPVSPTEARAMTMCEKMVAGKLLGQNGSESFVKPGDAVLAQVDGGYSHEFTTAQVHTFLSEEYGDDYSLPNSAKFAVFEDHLLYATGVPRFGPFSQKIQTLRDLQKVFQVHTGVRDYSAVGGISPGICHQVAREEFIDVGDFIQATDSHTCMGGGSNALTYGVGSTEYANLVHNQFAFVNVPESIRFEMVGTLDAGCTAKDIILHILWKFAANSETLDRSMEFGGPGLASLSMDERATLCNMATECSAKTGICEPDDLTIEWLLPRRPGMTEGEVRAAFVLPDEGAHYDGGVHTINLDEIRPMVAHPGDPDKGVPSDPTNGAYIDELGDVAIDIAYAGSCTAGKDDDFAYYARVVKAALAAGLTIPEGVECYIQYGSKTVKEFSESNGWSDLFEQAGITLIDPGCGACIGAGPGVSDDTEQVTISAINRNFQGRSGPGKLYLASPLTVMASAFMGRIVSFHDDIFES</sequence>
<dbReference type="SUPFAM" id="SSF52016">
    <property type="entry name" value="LeuD/IlvD-like"/>
    <property type="match status" value="1"/>
</dbReference>
<evidence type="ECO:0000259" key="6">
    <source>
        <dbReference type="Pfam" id="PF00694"/>
    </source>
</evidence>
<feature type="domain" description="Aconitase A/isopropylmalate dehydratase small subunit swivel" evidence="6">
    <location>
        <begin position="99"/>
        <end position="146"/>
    </location>
</feature>
<dbReference type="InterPro" id="IPR001030">
    <property type="entry name" value="Acoase/IPM_deHydtase_lsu_aba"/>
</dbReference>
<reference evidence="7" key="1">
    <citation type="journal article" date="2014" name="Genome Biol. Evol.">
        <title>Pangenome evidence for extensive interdomain horizontal transfer affecting lineage core and shell genes in uncultured planktonic thaumarchaeota and euryarchaeota.</title>
        <authorList>
            <person name="Deschamps P."/>
            <person name="Zivanovic Y."/>
            <person name="Moreira D."/>
            <person name="Rodriguez-Valera F."/>
            <person name="Lopez-Garcia P."/>
        </authorList>
    </citation>
    <scope>NUCLEOTIDE SEQUENCE</scope>
</reference>
<dbReference type="InterPro" id="IPR050067">
    <property type="entry name" value="IPM_dehydratase_rel_enz"/>
</dbReference>
<proteinExistence type="predicted"/>
<dbReference type="SUPFAM" id="SSF53732">
    <property type="entry name" value="Aconitase iron-sulfur domain"/>
    <property type="match status" value="1"/>
</dbReference>
<dbReference type="EC" id="4.2.1.33" evidence="7"/>
<dbReference type="GO" id="GO:0003861">
    <property type="term" value="F:3-isopropylmalate dehydratase activity"/>
    <property type="evidence" value="ECO:0007669"/>
    <property type="project" value="UniProtKB-EC"/>
</dbReference>
<keyword evidence="1" id="KW-0479">Metal-binding</keyword>
<evidence type="ECO:0000256" key="1">
    <source>
        <dbReference type="ARBA" id="ARBA00022723"/>
    </source>
</evidence>
<organism evidence="7">
    <name type="scientific">uncultured marine group II/III euryarchaeote KM3_07_G11</name>
    <dbReference type="NCBI Taxonomy" id="1457840"/>
    <lineage>
        <taxon>Archaea</taxon>
        <taxon>Methanobacteriati</taxon>
        <taxon>Methanobacteriota</taxon>
        <taxon>environmental samples</taxon>
    </lineage>
</organism>
<dbReference type="PANTHER" id="PTHR43822:SF2">
    <property type="entry name" value="HOMOACONITASE, MITOCHONDRIAL"/>
    <property type="match status" value="1"/>
</dbReference>
<dbReference type="GO" id="GO:0046872">
    <property type="term" value="F:metal ion binding"/>
    <property type="evidence" value="ECO:0007669"/>
    <property type="project" value="UniProtKB-KW"/>
</dbReference>
<protein>
    <submittedName>
        <fullName evidence="7">Aconitate hydratase domain protein (LeuC)</fullName>
        <ecNumber evidence="7">4.2.1.33</ecNumber>
    </submittedName>
</protein>
<evidence type="ECO:0000256" key="4">
    <source>
        <dbReference type="ARBA" id="ARBA00023239"/>
    </source>
</evidence>
<name>A0A075G5M0_9EURY</name>
<evidence type="ECO:0000256" key="3">
    <source>
        <dbReference type="ARBA" id="ARBA00023014"/>
    </source>
</evidence>
<dbReference type="Pfam" id="PF00330">
    <property type="entry name" value="Aconitase"/>
    <property type="match status" value="1"/>
</dbReference>
<dbReference type="PANTHER" id="PTHR43822">
    <property type="entry name" value="HOMOACONITASE, MITOCHONDRIAL-RELATED"/>
    <property type="match status" value="1"/>
</dbReference>
<dbReference type="PROSITE" id="PS01244">
    <property type="entry name" value="ACONITASE_2"/>
    <property type="match status" value="1"/>
</dbReference>
<evidence type="ECO:0000259" key="5">
    <source>
        <dbReference type="Pfam" id="PF00330"/>
    </source>
</evidence>
<feature type="domain" description="Aconitase/3-isopropylmalate dehydratase large subunit alpha/beta/alpha" evidence="5">
    <location>
        <begin position="290"/>
        <end position="652"/>
    </location>
</feature>
<keyword evidence="4 7" id="KW-0456">Lyase</keyword>
<dbReference type="GO" id="GO:0170034">
    <property type="term" value="P:L-amino acid biosynthetic process"/>
    <property type="evidence" value="ECO:0007669"/>
    <property type="project" value="UniProtKB-ARBA"/>
</dbReference>
<evidence type="ECO:0000313" key="7">
    <source>
        <dbReference type="EMBL" id="AIE98724.1"/>
    </source>
</evidence>
<evidence type="ECO:0000256" key="2">
    <source>
        <dbReference type="ARBA" id="ARBA00023004"/>
    </source>
</evidence>
<dbReference type="Gene3D" id="3.30.499.10">
    <property type="entry name" value="Aconitase, domain 3"/>
    <property type="match status" value="2"/>
</dbReference>
<gene>
    <name evidence="7" type="primary">leuC</name>
</gene>
<dbReference type="PRINTS" id="PR00415">
    <property type="entry name" value="ACONITASE"/>
</dbReference>
<keyword evidence="3" id="KW-0411">Iron-sulfur</keyword>
<accession>A0A075G5M0</accession>
<dbReference type="GO" id="GO:0170038">
    <property type="term" value="P:proteinogenic amino acid biosynthetic process"/>
    <property type="evidence" value="ECO:0007669"/>
    <property type="project" value="UniProtKB-ARBA"/>
</dbReference>
<dbReference type="Gene3D" id="3.20.19.10">
    <property type="entry name" value="Aconitase, domain 4"/>
    <property type="match status" value="1"/>
</dbReference>
<dbReference type="EMBL" id="KF900542">
    <property type="protein sequence ID" value="AIE98724.1"/>
    <property type="molecule type" value="Genomic_DNA"/>
</dbReference>
<dbReference type="GO" id="GO:0051536">
    <property type="term" value="F:iron-sulfur cluster binding"/>
    <property type="evidence" value="ECO:0007669"/>
    <property type="project" value="UniProtKB-KW"/>
</dbReference>
<dbReference type="InterPro" id="IPR015928">
    <property type="entry name" value="Aconitase/3IPM_dehydase_swvl"/>
</dbReference>
<dbReference type="InterPro" id="IPR000573">
    <property type="entry name" value="AconitaseA/IPMdHydase_ssu_swvl"/>
</dbReference>
<dbReference type="Pfam" id="PF00694">
    <property type="entry name" value="Aconitase_C"/>
    <property type="match status" value="1"/>
</dbReference>